<dbReference type="Pfam" id="PF05021">
    <property type="entry name" value="NPL4"/>
    <property type="match status" value="1"/>
</dbReference>
<accession>A0A0G4IAJ9</accession>
<feature type="region of interest" description="Disordered" evidence="1">
    <location>
        <begin position="1"/>
        <end position="20"/>
    </location>
</feature>
<gene>
    <name evidence="3" type="ORF">Cvel_2136</name>
</gene>
<dbReference type="GO" id="GO:0005634">
    <property type="term" value="C:nucleus"/>
    <property type="evidence" value="ECO:0007669"/>
    <property type="project" value="TreeGrafter"/>
</dbReference>
<proteinExistence type="predicted"/>
<name>A0A0G4IAJ9_9ALVE</name>
<organism evidence="3">
    <name type="scientific">Chromera velia CCMP2878</name>
    <dbReference type="NCBI Taxonomy" id="1169474"/>
    <lineage>
        <taxon>Eukaryota</taxon>
        <taxon>Sar</taxon>
        <taxon>Alveolata</taxon>
        <taxon>Colpodellida</taxon>
        <taxon>Chromeraceae</taxon>
        <taxon>Chromera</taxon>
    </lineage>
</organism>
<dbReference type="InterPro" id="IPR007717">
    <property type="entry name" value="NPL4_C"/>
</dbReference>
<dbReference type="InterPro" id="IPR016563">
    <property type="entry name" value="Npl4"/>
</dbReference>
<sequence>MADAGGAAGAGGTPDETNFRPFDSWLKERMYNIGDLPMMRSYKPSILEKGRMLKLPPPVTLKRQPYRHVDLIEFMNVDEVASFVRYWQGDLQLCQQRIGFLYGYYRSDSSYPLGVRAVLECMYEPKQTPVGTDAFQLLEDPFQPVVDKVVEALGLERIGVIFTHLGREELLTSQELMQYARIGWDLRKETHFTKYPLSKQVIVTLSPDAQGAIQPHAFMVADMLLAFVRDEILMEPDKPNEMKVKEVEKHQLMPQVLEKGKETKTFDPDWMIVRIADSQPKGTPKKFFQFSKFPRMNRLVDPTPQDCANYFRSLPSGGPSWKRFSDFHLLLFIAKLFDLETAINVAKSVAEKKDIEMEEVLKSIAG</sequence>
<dbReference type="CDD" id="cd08061">
    <property type="entry name" value="MPN_NPL4"/>
    <property type="match status" value="1"/>
</dbReference>
<reference evidence="3" key="1">
    <citation type="submission" date="2014-11" db="EMBL/GenBank/DDBJ databases">
        <authorList>
            <person name="Otto D Thomas"/>
            <person name="Naeem Raeece"/>
        </authorList>
    </citation>
    <scope>NUCLEOTIDE SEQUENCE</scope>
</reference>
<evidence type="ECO:0000259" key="2">
    <source>
        <dbReference type="Pfam" id="PF05021"/>
    </source>
</evidence>
<dbReference type="AlphaFoldDB" id="A0A0G4IAJ9"/>
<dbReference type="PhylomeDB" id="A0A0G4IAJ9"/>
<dbReference type="VEuPathDB" id="CryptoDB:Cvel_2136"/>
<evidence type="ECO:0000313" key="3">
    <source>
        <dbReference type="EMBL" id="CEM54210.1"/>
    </source>
</evidence>
<protein>
    <recommendedName>
        <fullName evidence="2">Nuclear pore localisation protein NPL4 C-terminal domain-containing protein</fullName>
    </recommendedName>
</protein>
<dbReference type="GO" id="GO:0006511">
    <property type="term" value="P:ubiquitin-dependent protein catabolic process"/>
    <property type="evidence" value="ECO:0007669"/>
    <property type="project" value="InterPro"/>
</dbReference>
<dbReference type="EMBL" id="CDMZ01005765">
    <property type="protein sequence ID" value="CEM54210.1"/>
    <property type="molecule type" value="Genomic_DNA"/>
</dbReference>
<dbReference type="GO" id="GO:0031625">
    <property type="term" value="F:ubiquitin protein ligase binding"/>
    <property type="evidence" value="ECO:0007669"/>
    <property type="project" value="TreeGrafter"/>
</dbReference>
<evidence type="ECO:0000256" key="1">
    <source>
        <dbReference type="SAM" id="MobiDB-lite"/>
    </source>
</evidence>
<feature type="compositionally biased region" description="Gly residues" evidence="1">
    <location>
        <begin position="1"/>
        <end position="12"/>
    </location>
</feature>
<feature type="domain" description="Nuclear pore localisation protein NPL4 C-terminal" evidence="2">
    <location>
        <begin position="97"/>
        <end position="353"/>
    </location>
</feature>
<dbReference type="PANTHER" id="PTHR12710:SF0">
    <property type="entry name" value="NUCLEAR PROTEIN LOCALIZATION PROTEIN 4 HOMOLOG"/>
    <property type="match status" value="1"/>
</dbReference>
<dbReference type="GO" id="GO:0043130">
    <property type="term" value="F:ubiquitin binding"/>
    <property type="evidence" value="ECO:0007669"/>
    <property type="project" value="TreeGrafter"/>
</dbReference>
<dbReference type="PANTHER" id="PTHR12710">
    <property type="entry name" value="NUCLEAR PROTEIN LOCALIZATION 4"/>
    <property type="match status" value="1"/>
</dbReference>